<gene>
    <name evidence="12" type="primary">Parp14_0</name>
    <name evidence="12" type="ORF">NYCBRA_R07829</name>
</gene>
<dbReference type="InterPro" id="IPR034517">
    <property type="entry name" value="PAR14_RRM2"/>
</dbReference>
<keyword evidence="4 7" id="KW-0520">NAD</keyword>
<dbReference type="PROSITE" id="PS50918">
    <property type="entry name" value="WWE"/>
    <property type="match status" value="1"/>
</dbReference>
<feature type="non-terminal residue" evidence="12">
    <location>
        <position position="1668"/>
    </location>
</feature>
<comment type="caution">
    <text evidence="12">The sequence shown here is derived from an EMBL/GenBank/DDBJ whole genome shotgun (WGS) entry which is preliminary data.</text>
</comment>
<dbReference type="CDD" id="cd12543">
    <property type="entry name" value="RRM2_PAR14"/>
    <property type="match status" value="1"/>
</dbReference>
<dbReference type="Pfam" id="PF23249">
    <property type="entry name" value="KH_PARP14_3"/>
    <property type="match status" value="1"/>
</dbReference>
<dbReference type="InterPro" id="IPR052056">
    <property type="entry name" value="Mono-ARTD/PARP"/>
</dbReference>
<dbReference type="InterPro" id="IPR057044">
    <property type="entry name" value="PARP14_KH_1"/>
</dbReference>
<dbReference type="InterPro" id="IPR057047">
    <property type="entry name" value="PARP14_KH_5"/>
</dbReference>
<dbReference type="InterPro" id="IPR054596">
    <property type="entry name" value="PARP14_WWE"/>
</dbReference>
<dbReference type="GO" id="GO:0003950">
    <property type="term" value="F:NAD+ poly-ADP-ribosyltransferase activity"/>
    <property type="evidence" value="ECO:0007669"/>
    <property type="project" value="UniProtKB-UniRule"/>
</dbReference>
<dbReference type="FunFam" id="3.90.228.10:FF:000008">
    <property type="entry name" value="Poly [ADP-ribose] polymerase"/>
    <property type="match status" value="1"/>
</dbReference>
<organism evidence="12 13">
    <name type="scientific">Nyctibius bracteatus</name>
    <name type="common">Rufous potoo</name>
    <dbReference type="NCBI Taxonomy" id="48426"/>
    <lineage>
        <taxon>Eukaryota</taxon>
        <taxon>Metazoa</taxon>
        <taxon>Chordata</taxon>
        <taxon>Craniata</taxon>
        <taxon>Vertebrata</taxon>
        <taxon>Euteleostomi</taxon>
        <taxon>Archelosauria</taxon>
        <taxon>Archosauria</taxon>
        <taxon>Dinosauria</taxon>
        <taxon>Saurischia</taxon>
        <taxon>Theropoda</taxon>
        <taxon>Coelurosauria</taxon>
        <taxon>Aves</taxon>
        <taxon>Neognathae</taxon>
        <taxon>Neoaves</taxon>
        <taxon>Strisores</taxon>
        <taxon>Caprimulgiformes</taxon>
        <taxon>Nyctibiidae</taxon>
        <taxon>Nyctibius</taxon>
    </lineage>
</organism>
<dbReference type="InterPro" id="IPR043472">
    <property type="entry name" value="Macro_dom-like"/>
</dbReference>
<sequence length="1668" mass="186506">VETLQEPCQAGGSQGSQPSTVVLLENVETAKDCMLIMLIENISDLSEDDGDFSVEMIPEIRAAVVTFTGNIASGEFAKNFNQNNRAKQQNITARCLELTKSVKAENIPPNTPTDYITVYFENKKNGGAQVVDVQQLPDEDAAIITFNDHKDVTNILAKQHSLNKTPISVYPYYTSLGTALYGKEGPQIKKMEPITVPLDLYIWQYLQRNNRLIEAISSEMAKCNCELTWPEPRCADPKVTLHPSAALFEQKRLVSRLIRSWNKNVSTAFSHSISKYKAIKCQVSAEAWEAIRNSFTCDEVLIIPDICKGLLVLVGEKEVVRNVEQELKFLIEKATKEIERQKQRTEELVVMGSGEYAILQSTGLEEKIRTEFPALHITYDQLQKVINLYGVPEEVYKVKGEILDNVRKMAKKTVDIQPYIYQFLEHIDNETLSQSLFMSKQISAFYELGPEAVILKGSSREDVLKAEEEIRKELDYKSIALEDESVLQKKEWRILTKQNCSNEAVTVTQAEDQVIIAGCSQAVAKAFEELYNFIDENTQVQRVIGGKPTVVIMFFEKEKTSVWVGLENKGVKVDFSTQQKSRVISLSGPRKKVLKGVTLVEQILSGLHYKRVVIAEPGAKSYFKEREHFFAASAKQDFKCLLRLEEQLEEQLEHGNIGKPYGQETIGRTVIAVYKADLCNYPVDVVVNASNEDLRHISGLAEALLKAAGPELQQECDELVRKNGSLQPGCAVITGAGKLPCKNVIHAVGPRWRQDEAEKCMYLLKKTVKKSLQLAETFNHRSIALPAISGGVFGFPLELCTYSIVSSIKETLEESMGDSSLKEVHLVDIGQNNTEAFSKAMEKVFSGYSPPYRSLHQTSRVHQPRRSRISRHSENFPVVTTEEGLDIVLKKGSIEDATTDIVVISVAKDLQLDKGPLSQALLSKAGPMLQTGLKEEGLGKAPEAGSVLKTKGYNLGCSVVLHAVVPAWSQKNASLQVLGDIITKCLQIAEELSLKSVTFPAIGTGILGFPKSVVAKLLFDKVFEFSSKHGVNSLEEVHFLLHPKDTANIQEFSDELENRCGNTVDGLYFFPTAFSGTSSTPAQGVHEMTIGSIVFRVAEGDITKEEGDVIVNITNQTFNLKKGVSRAILNGAGKAVEDECAQLASQTNQRYITTQAGSLPCKKIIHFVAQDDIKALVSRVLQECELQQYTSVTFPAIGTGEAGRDPAVVADDMIDAVTDFAKSNSAPSVKTIKVVIFQPHLLSVFHKSMQKRGGLVKTAKLLLSKLTSLWSSEKGSPKEKAKAVLEKKIDVAVVQICGENKKKVEEAENWLKSTILKEQFQTEIIDESIFHFGDVESEELRDLQKKLKIALRLDGNCIRISGVAKDVWIAYSTIREMIHRVKAAKQEEIRAELLQNLIEWKYFEKDSYVPFDKLTNMKLENASVGKQKNITVTIDGKKYTVHIEARYAVDDQGKRTTIIRVDKSEDQESTVLPATWDDMQNQRLKIVELKPETREYRDVQERFLKTCQSLKIEKIERVQNPFFWKAYQIKKREMDNKNGNRNNERLLFHGTSKESLRLINNHGFNRSYAGMHAAHFGNGTYFAVNASYSASDIYSKPDADGKKYMYLARVLVGEYSLGKKGSITPAAKDPNNSIDLFDSSTDNVSQPSMFIIFNDIQAYPEYLITFTK</sequence>
<comment type="similarity">
    <text evidence="6">Belongs to the ARTD/PARP family.</text>
</comment>
<keyword evidence="2 7" id="KW-0328">Glycosyltransferase</keyword>
<dbReference type="Pfam" id="PF22005">
    <property type="entry name" value="WWE_1"/>
    <property type="match status" value="1"/>
</dbReference>
<evidence type="ECO:0000256" key="4">
    <source>
        <dbReference type="ARBA" id="ARBA00023027"/>
    </source>
</evidence>
<feature type="domain" description="Macro" evidence="11">
    <location>
        <begin position="658"/>
        <end position="845"/>
    </location>
</feature>
<protein>
    <recommendedName>
        <fullName evidence="7">Poly [ADP-ribose] polymerase</fullName>
        <shortName evidence="7">PARP</shortName>
        <ecNumber evidence="7">2.4.2.-</ecNumber>
    </recommendedName>
</protein>
<evidence type="ECO:0000256" key="3">
    <source>
        <dbReference type="ARBA" id="ARBA00022679"/>
    </source>
</evidence>
<dbReference type="InterPro" id="IPR012317">
    <property type="entry name" value="Poly(ADP-ribose)pol_cat_dom"/>
</dbReference>
<dbReference type="PROSITE" id="PS51059">
    <property type="entry name" value="PARP_CATALYTIC"/>
    <property type="match status" value="1"/>
</dbReference>
<keyword evidence="13" id="KW-1185">Reference proteome</keyword>
<dbReference type="Pfam" id="PF23253">
    <property type="entry name" value="KH_PARP14_6"/>
    <property type="match status" value="1"/>
</dbReference>
<dbReference type="Pfam" id="PF01661">
    <property type="entry name" value="Macro"/>
    <property type="match status" value="3"/>
</dbReference>
<proteinExistence type="inferred from homology"/>
<dbReference type="InterPro" id="IPR057049">
    <property type="entry name" value="PARP14_KH_8"/>
</dbReference>
<dbReference type="InterPro" id="IPR057043">
    <property type="entry name" value="PARP14_KH_2"/>
</dbReference>
<dbReference type="Pfam" id="PF23248">
    <property type="entry name" value="KH_PARP14_2"/>
    <property type="match status" value="1"/>
</dbReference>
<dbReference type="GO" id="GO:0005634">
    <property type="term" value="C:nucleus"/>
    <property type="evidence" value="ECO:0007669"/>
    <property type="project" value="UniProtKB-SubCell"/>
</dbReference>
<evidence type="ECO:0000256" key="2">
    <source>
        <dbReference type="ARBA" id="ARBA00022676"/>
    </source>
</evidence>
<dbReference type="CDD" id="cd01439">
    <property type="entry name" value="TCCD_inducible_PARP_like"/>
    <property type="match status" value="1"/>
</dbReference>
<name>A0A7K8SWH7_9AVES</name>
<dbReference type="GO" id="GO:0070212">
    <property type="term" value="P:protein poly-ADP-ribosylation"/>
    <property type="evidence" value="ECO:0007669"/>
    <property type="project" value="TreeGrafter"/>
</dbReference>
<dbReference type="Pfam" id="PF23251">
    <property type="entry name" value="KH_PARP14_4"/>
    <property type="match status" value="1"/>
</dbReference>
<evidence type="ECO:0000256" key="8">
    <source>
        <dbReference type="SAM" id="Coils"/>
    </source>
</evidence>
<dbReference type="CDD" id="cd02907">
    <property type="entry name" value="Macro_Af1521_BAL-like"/>
    <property type="match status" value="1"/>
</dbReference>
<keyword evidence="8" id="KW-0175">Coiled coil</keyword>
<evidence type="ECO:0000256" key="6">
    <source>
        <dbReference type="ARBA" id="ARBA00024347"/>
    </source>
</evidence>
<evidence type="ECO:0000259" key="9">
    <source>
        <dbReference type="PROSITE" id="PS50918"/>
    </source>
</evidence>
<evidence type="ECO:0000259" key="11">
    <source>
        <dbReference type="PROSITE" id="PS51154"/>
    </source>
</evidence>
<dbReference type="Pfam" id="PF00644">
    <property type="entry name" value="PARP"/>
    <property type="match status" value="1"/>
</dbReference>
<dbReference type="InterPro" id="IPR057050">
    <property type="entry name" value="RRM_PARP14_2"/>
</dbReference>
<dbReference type="InterPro" id="IPR002589">
    <property type="entry name" value="Macro_dom"/>
</dbReference>
<evidence type="ECO:0000256" key="5">
    <source>
        <dbReference type="ARBA" id="ARBA00023242"/>
    </source>
</evidence>
<dbReference type="SUPFAM" id="SSF117839">
    <property type="entry name" value="WWE domain"/>
    <property type="match status" value="1"/>
</dbReference>
<dbReference type="SMART" id="SM00506">
    <property type="entry name" value="A1pp"/>
    <property type="match status" value="3"/>
</dbReference>
<dbReference type="GO" id="GO:0003714">
    <property type="term" value="F:transcription corepressor activity"/>
    <property type="evidence" value="ECO:0007669"/>
    <property type="project" value="TreeGrafter"/>
</dbReference>
<dbReference type="Pfam" id="PF23245">
    <property type="entry name" value="RRM_PARP14_2"/>
    <property type="match status" value="1"/>
</dbReference>
<dbReference type="Gene3D" id="3.40.220.10">
    <property type="entry name" value="Leucine Aminopeptidase, subunit E, domain 1"/>
    <property type="match status" value="3"/>
</dbReference>
<dbReference type="InterPro" id="IPR012677">
    <property type="entry name" value="Nucleotide-bd_a/b_plait_sf"/>
</dbReference>
<dbReference type="CDD" id="cd02903">
    <property type="entry name" value="Macro_BAL-like"/>
    <property type="match status" value="1"/>
</dbReference>
<comment type="subcellular location">
    <subcellularLocation>
        <location evidence="1">Nucleus</location>
    </subcellularLocation>
</comment>
<evidence type="ECO:0000256" key="7">
    <source>
        <dbReference type="RuleBase" id="RU362114"/>
    </source>
</evidence>
<evidence type="ECO:0000313" key="13">
    <source>
        <dbReference type="Proteomes" id="UP000538472"/>
    </source>
</evidence>
<dbReference type="InterPro" id="IPR004170">
    <property type="entry name" value="WWE_dom"/>
</dbReference>
<dbReference type="SUPFAM" id="SSF52949">
    <property type="entry name" value="Macro domain-like"/>
    <property type="match status" value="3"/>
</dbReference>
<dbReference type="InterPro" id="IPR037197">
    <property type="entry name" value="WWE_dom_sf"/>
</dbReference>
<dbReference type="EC" id="2.4.2.-" evidence="7"/>
<dbReference type="InterPro" id="IPR057045">
    <property type="entry name" value="PARP14_KH_3"/>
</dbReference>
<evidence type="ECO:0000313" key="12">
    <source>
        <dbReference type="EMBL" id="NXF33958.1"/>
    </source>
</evidence>
<reference evidence="12 13" key="1">
    <citation type="submission" date="2019-09" db="EMBL/GenBank/DDBJ databases">
        <title>Bird 10,000 Genomes (B10K) Project - Family phase.</title>
        <authorList>
            <person name="Zhang G."/>
        </authorList>
    </citation>
    <scope>NUCLEOTIDE SEQUENCE [LARGE SCALE GENOMIC DNA]</scope>
    <source>
        <strain evidence="12">B10K-CU-031-10</strain>
        <tissue evidence="12">Muscle</tissue>
    </source>
</reference>
<dbReference type="PANTHER" id="PTHR14453:SF89">
    <property type="entry name" value="PROTEIN MONO-ADP-RIBOSYLTRANSFERASE PARP14"/>
    <property type="match status" value="1"/>
</dbReference>
<feature type="domain" description="PARP catalytic" evidence="10">
    <location>
        <begin position="1472"/>
        <end position="1668"/>
    </location>
</feature>
<dbReference type="Gene3D" id="3.30.70.330">
    <property type="match status" value="1"/>
</dbReference>
<feature type="non-terminal residue" evidence="12">
    <location>
        <position position="1"/>
    </location>
</feature>
<dbReference type="InterPro" id="IPR057046">
    <property type="entry name" value="PARP14_KH_4"/>
</dbReference>
<dbReference type="Pfam" id="PF23254">
    <property type="entry name" value="KH_PARP14_8"/>
    <property type="match status" value="1"/>
</dbReference>
<dbReference type="Pfam" id="PF23084">
    <property type="entry name" value="KH_PARP14_1"/>
    <property type="match status" value="1"/>
</dbReference>
<dbReference type="PROSITE" id="PS51154">
    <property type="entry name" value="MACRO"/>
    <property type="match status" value="3"/>
</dbReference>
<dbReference type="Gene3D" id="3.90.228.10">
    <property type="match status" value="1"/>
</dbReference>
<dbReference type="GO" id="GO:0010629">
    <property type="term" value="P:negative regulation of gene expression"/>
    <property type="evidence" value="ECO:0007669"/>
    <property type="project" value="TreeGrafter"/>
</dbReference>
<dbReference type="PANTHER" id="PTHR14453">
    <property type="entry name" value="PARP/ZINC FINGER CCCH TYPE DOMAIN CONTAINING PROTEIN"/>
    <property type="match status" value="1"/>
</dbReference>
<keyword evidence="5" id="KW-0539">Nucleus</keyword>
<dbReference type="Gene3D" id="3.30.720.50">
    <property type="match status" value="1"/>
</dbReference>
<dbReference type="EMBL" id="VWZB01000221">
    <property type="protein sequence ID" value="NXF33958.1"/>
    <property type="molecule type" value="Genomic_DNA"/>
</dbReference>
<dbReference type="Pfam" id="PF23085">
    <property type="entry name" value="RRM_PARP14_3"/>
    <property type="match status" value="1"/>
</dbReference>
<dbReference type="Pfam" id="PF23252">
    <property type="entry name" value="KH_PARP14_5"/>
    <property type="match status" value="1"/>
</dbReference>
<dbReference type="GO" id="GO:1990404">
    <property type="term" value="F:NAD+-protein mono-ADP-ribosyltransferase activity"/>
    <property type="evidence" value="ECO:0007669"/>
    <property type="project" value="TreeGrafter"/>
</dbReference>
<feature type="domain" description="Macro" evidence="11">
    <location>
        <begin position="874"/>
        <end position="1060"/>
    </location>
</feature>
<dbReference type="InterPro" id="IPR057048">
    <property type="entry name" value="PARP14_KH_6"/>
</dbReference>
<dbReference type="SUPFAM" id="SSF56399">
    <property type="entry name" value="ADP-ribosylation"/>
    <property type="match status" value="1"/>
</dbReference>
<dbReference type="Proteomes" id="UP000538472">
    <property type="component" value="Unassembled WGS sequence"/>
</dbReference>
<keyword evidence="3 7" id="KW-0808">Transferase</keyword>
<accession>A0A7K8SWH7</accession>
<feature type="domain" description="Macro" evidence="11">
    <location>
        <begin position="1082"/>
        <end position="1253"/>
    </location>
</feature>
<evidence type="ECO:0000259" key="10">
    <source>
        <dbReference type="PROSITE" id="PS51059"/>
    </source>
</evidence>
<dbReference type="GO" id="GO:0005737">
    <property type="term" value="C:cytoplasm"/>
    <property type="evidence" value="ECO:0007669"/>
    <property type="project" value="TreeGrafter"/>
</dbReference>
<evidence type="ECO:0000256" key="1">
    <source>
        <dbReference type="ARBA" id="ARBA00004123"/>
    </source>
</evidence>
<feature type="domain" description="WWE" evidence="9">
    <location>
        <begin position="1386"/>
        <end position="1461"/>
    </location>
</feature>
<feature type="coiled-coil region" evidence="8">
    <location>
        <begin position="313"/>
        <end position="351"/>
    </location>
</feature>